<evidence type="ECO:0000256" key="8">
    <source>
        <dbReference type="ARBA" id="ARBA00022679"/>
    </source>
</evidence>
<dbReference type="FunFam" id="3.30.1340.10:FF:000005">
    <property type="entry name" value="Fructose-specific PTS system IIA component"/>
    <property type="match status" value="1"/>
</dbReference>
<evidence type="ECO:0000256" key="9">
    <source>
        <dbReference type="ARBA" id="ARBA00022683"/>
    </source>
</evidence>
<dbReference type="NCBIfam" id="TIGR01003">
    <property type="entry name" value="PTS_HPr_family"/>
    <property type="match status" value="1"/>
</dbReference>
<dbReference type="InterPro" id="IPR050893">
    <property type="entry name" value="Sugar_PTS"/>
</dbReference>
<dbReference type="FunFam" id="3.40.930.10:FF:000006">
    <property type="entry name" value="Fructose-specific PTS system IIA component"/>
    <property type="match status" value="1"/>
</dbReference>
<evidence type="ECO:0000256" key="1">
    <source>
        <dbReference type="ARBA" id="ARBA00003136"/>
    </source>
</evidence>
<keyword evidence="7" id="KW-0762">Sugar transport</keyword>
<comment type="caution">
    <text evidence="14">The sequence shown here is derived from an EMBL/GenBank/DDBJ whole genome shotgun (WGS) entry which is preliminary data.</text>
</comment>
<keyword evidence="10" id="KW-0418">Kinase</keyword>
<dbReference type="SUPFAM" id="SSF55804">
    <property type="entry name" value="Phoshotransferase/anion transport protein"/>
    <property type="match status" value="2"/>
</dbReference>
<dbReference type="Gene3D" id="3.40.930.10">
    <property type="entry name" value="Mannitol-specific EII, Chain A"/>
    <property type="match status" value="2"/>
</dbReference>
<dbReference type="CDD" id="cd00211">
    <property type="entry name" value="PTS_IIA_fru"/>
    <property type="match status" value="1"/>
</dbReference>
<name>A0AAX1QSW1_9VIBR</name>
<dbReference type="InterPro" id="IPR002178">
    <property type="entry name" value="PTS_EIIA_type-2_dom"/>
</dbReference>
<evidence type="ECO:0000256" key="6">
    <source>
        <dbReference type="ARBA" id="ARBA00022553"/>
    </source>
</evidence>
<keyword evidence="6" id="KW-0597">Phosphoprotein</keyword>
<dbReference type="GO" id="GO:0016301">
    <property type="term" value="F:kinase activity"/>
    <property type="evidence" value="ECO:0007669"/>
    <property type="project" value="UniProtKB-KW"/>
</dbReference>
<dbReference type="Proteomes" id="UP000252427">
    <property type="component" value="Unassembled WGS sequence"/>
</dbReference>
<dbReference type="PANTHER" id="PTHR30181:SF3">
    <property type="entry name" value="MULTIPHOSPHORYL TRANSFER PROTEIN"/>
    <property type="match status" value="1"/>
</dbReference>
<dbReference type="GO" id="GO:0005886">
    <property type="term" value="C:plasma membrane"/>
    <property type="evidence" value="ECO:0007669"/>
    <property type="project" value="TreeGrafter"/>
</dbReference>
<dbReference type="PRINTS" id="PR00107">
    <property type="entry name" value="PHOSPHOCPHPR"/>
</dbReference>
<gene>
    <name evidence="13" type="ORF">DLR69_16390</name>
    <name evidence="14" type="ORF">DLR70_06305</name>
</gene>
<feature type="domain" description="PTS EIIA type-2" evidence="11">
    <location>
        <begin position="2"/>
        <end position="142"/>
    </location>
</feature>
<dbReference type="InterPro" id="IPR035895">
    <property type="entry name" value="HPr-like_sf"/>
</dbReference>
<dbReference type="CDD" id="cd00367">
    <property type="entry name" value="PTS-HPr_like"/>
    <property type="match status" value="1"/>
</dbReference>
<dbReference type="GO" id="GO:0090563">
    <property type="term" value="F:protein-phosphocysteine-sugar phosphotransferase activity"/>
    <property type="evidence" value="ECO:0007669"/>
    <property type="project" value="TreeGrafter"/>
</dbReference>
<proteinExistence type="predicted"/>
<evidence type="ECO:0000256" key="3">
    <source>
        <dbReference type="ARBA" id="ARBA00015565"/>
    </source>
</evidence>
<dbReference type="InterPro" id="IPR002114">
    <property type="entry name" value="PTS_HPr_Ser_P_site"/>
</dbReference>
<keyword evidence="4" id="KW-0813">Transport</keyword>
<dbReference type="Pfam" id="PF00359">
    <property type="entry name" value="PTS_EIIA_2"/>
    <property type="match status" value="1"/>
</dbReference>
<dbReference type="GO" id="GO:0005737">
    <property type="term" value="C:cytoplasm"/>
    <property type="evidence" value="ECO:0007669"/>
    <property type="project" value="UniProtKB-SubCell"/>
</dbReference>
<dbReference type="PROSITE" id="PS00372">
    <property type="entry name" value="PTS_EIIA_TYPE_2_HIS"/>
    <property type="match status" value="1"/>
</dbReference>
<dbReference type="PROSITE" id="PS00369">
    <property type="entry name" value="PTS_HPR_HIS"/>
    <property type="match status" value="1"/>
</dbReference>
<dbReference type="Proteomes" id="UP000252488">
    <property type="component" value="Unassembled WGS sequence"/>
</dbReference>
<keyword evidence="9" id="KW-0598">Phosphotransferase system</keyword>
<evidence type="ECO:0000256" key="5">
    <source>
        <dbReference type="ARBA" id="ARBA00022490"/>
    </source>
</evidence>
<dbReference type="GO" id="GO:0009401">
    <property type="term" value="P:phosphoenolpyruvate-dependent sugar phosphotransferase system"/>
    <property type="evidence" value="ECO:0007669"/>
    <property type="project" value="UniProtKB-KW"/>
</dbReference>
<dbReference type="AlphaFoldDB" id="A0AAX1QSW1"/>
<reference evidence="15 16" key="1">
    <citation type="submission" date="2018-06" db="EMBL/GenBank/DDBJ databases">
        <title>Draft genome sequences of nine Vibrio sp. clinical isolates from across the United States representing the closest known relative of Vibrio cholerae.</title>
        <authorList>
            <person name="Islam M.T."/>
            <person name="Liang K."/>
            <person name="Im M.S."/>
            <person name="Winkjer J."/>
            <person name="Busby S."/>
            <person name="Batra D."/>
            <person name="Rowe L."/>
            <person name="Tarr C.L."/>
            <person name="Boucher Y."/>
        </authorList>
    </citation>
    <scope>NUCLEOTIDE SEQUENCE [LARGE SCALE GENOMIC DNA]</scope>
    <source>
        <strain evidence="13 16">2016V-1111</strain>
        <strain evidence="14 15">2016V-1114</strain>
    </source>
</reference>
<keyword evidence="8" id="KW-0808">Transferase</keyword>
<keyword evidence="16" id="KW-1185">Reference proteome</keyword>
<dbReference type="InterPro" id="IPR001020">
    <property type="entry name" value="PTS_HPr_His_P_site"/>
</dbReference>
<evidence type="ECO:0000313" key="16">
    <source>
        <dbReference type="Proteomes" id="UP000252488"/>
    </source>
</evidence>
<accession>A0AAX1QSW1</accession>
<dbReference type="RefSeq" id="WP_113593972.1">
    <property type="nucleotide sequence ID" value="NZ_CAWNVX010000039.1"/>
</dbReference>
<protein>
    <recommendedName>
        <fullName evidence="3">Multiphosphoryl transfer protein</fullName>
    </recommendedName>
</protein>
<dbReference type="EMBL" id="QKKS01000010">
    <property type="protein sequence ID" value="RBM83339.1"/>
    <property type="molecule type" value="Genomic_DNA"/>
</dbReference>
<dbReference type="SUPFAM" id="SSF55594">
    <property type="entry name" value="HPr-like"/>
    <property type="match status" value="1"/>
</dbReference>
<dbReference type="NCBIfam" id="NF008319">
    <property type="entry name" value="PRK11109.1"/>
    <property type="match status" value="1"/>
</dbReference>
<organism evidence="14 15">
    <name type="scientific">Vibrio paracholerae</name>
    <dbReference type="NCBI Taxonomy" id="650003"/>
    <lineage>
        <taxon>Bacteria</taxon>
        <taxon>Pseudomonadati</taxon>
        <taxon>Pseudomonadota</taxon>
        <taxon>Gammaproteobacteria</taxon>
        <taxon>Vibrionales</taxon>
        <taxon>Vibrionaceae</taxon>
        <taxon>Vibrio</taxon>
    </lineage>
</organism>
<feature type="domain" description="HPr" evidence="12">
    <location>
        <begin position="315"/>
        <end position="405"/>
    </location>
</feature>
<evidence type="ECO:0000256" key="10">
    <source>
        <dbReference type="ARBA" id="ARBA00022777"/>
    </source>
</evidence>
<sequence length="405" mass="43039">MLELTTQDIQLQQHFANKQAAIQGLAHALTAKGLVAEGYAQGMLNREAQHSTYLGNGIAIPHGTTDTRELVKQTGVTAMHFPQGLDWGDGNLVYVAIGIAAKSDEHLGILKQLTRVLSADGVEQALQQAKTAQQIIAIIKGEAQLTADFDASLIQLQFPASDMVQMSAVAGGLLKNTGCADNEFVADLVTKAPTHLGRGLWLVASDRAVKRTGMSIVTTANHCEYEQQAVKALIAFSVCNDVHQPLLNTITRCVFEQKQDQLLQADVQQLLNLFSNNAEQTIAQQTIAQQTIAVGTIAGETIAAETGAEPDSARAHTATFRIKNSHGLHARPGAMLVAEAKKFESNIRVSNLDGDGQVVNAKSLMKVIALGVKHNHQLQFIAEGPDAEAALQALGAAINAGLGEG</sequence>
<dbReference type="InterPro" id="IPR016152">
    <property type="entry name" value="PTrfase/Anion_transptr"/>
</dbReference>
<evidence type="ECO:0000256" key="7">
    <source>
        <dbReference type="ARBA" id="ARBA00022597"/>
    </source>
</evidence>
<evidence type="ECO:0000256" key="2">
    <source>
        <dbReference type="ARBA" id="ARBA00004496"/>
    </source>
</evidence>
<dbReference type="PROSITE" id="PS00589">
    <property type="entry name" value="PTS_HPR_SER"/>
    <property type="match status" value="1"/>
</dbReference>
<evidence type="ECO:0000313" key="15">
    <source>
        <dbReference type="Proteomes" id="UP000252427"/>
    </source>
</evidence>
<dbReference type="InterPro" id="IPR000032">
    <property type="entry name" value="HPr-like"/>
</dbReference>
<evidence type="ECO:0000313" key="13">
    <source>
        <dbReference type="EMBL" id="RBM50922.1"/>
    </source>
</evidence>
<evidence type="ECO:0000313" key="14">
    <source>
        <dbReference type="EMBL" id="RBM83339.1"/>
    </source>
</evidence>
<dbReference type="Gene3D" id="3.30.1340.10">
    <property type="entry name" value="HPr-like"/>
    <property type="match status" value="1"/>
</dbReference>
<comment type="subcellular location">
    <subcellularLocation>
        <location evidence="2">Cytoplasm</location>
    </subcellularLocation>
</comment>
<dbReference type="PROSITE" id="PS51094">
    <property type="entry name" value="PTS_EIIA_TYPE_2"/>
    <property type="match status" value="1"/>
</dbReference>
<keyword evidence="5" id="KW-0963">Cytoplasm</keyword>
<evidence type="ECO:0000259" key="11">
    <source>
        <dbReference type="PROSITE" id="PS51094"/>
    </source>
</evidence>
<evidence type="ECO:0000256" key="4">
    <source>
        <dbReference type="ARBA" id="ARBA00022448"/>
    </source>
</evidence>
<dbReference type="Pfam" id="PF00381">
    <property type="entry name" value="PTS-HPr"/>
    <property type="match status" value="1"/>
</dbReference>
<comment type="function">
    <text evidence="1">The phosphoenolpyruvate-dependent sugar phosphotransferase system (sugar PTS), a major carbohydrate active transport system, catalyzes the phosphorylation of incoming sugar substrates concomitantly with their translocation across the cell membrane. The enzyme II FruAB PTS system is involved in fructose transport.</text>
</comment>
<evidence type="ECO:0000259" key="12">
    <source>
        <dbReference type="PROSITE" id="PS51350"/>
    </source>
</evidence>
<dbReference type="PANTHER" id="PTHR30181">
    <property type="entry name" value="MANNITOL PERMEASE IIC COMPONENT"/>
    <property type="match status" value="1"/>
</dbReference>
<dbReference type="EMBL" id="QKKR01000041">
    <property type="protein sequence ID" value="RBM50922.1"/>
    <property type="molecule type" value="Genomic_DNA"/>
</dbReference>
<dbReference type="PROSITE" id="PS51350">
    <property type="entry name" value="PTS_HPR_DOM"/>
    <property type="match status" value="1"/>
</dbReference>